<dbReference type="InterPro" id="IPR027417">
    <property type="entry name" value="P-loop_NTPase"/>
</dbReference>
<comment type="caution">
    <text evidence="14">The sequence shown here is derived from an EMBL/GenBank/DDBJ whole genome shotgun (WGS) entry which is preliminary data.</text>
</comment>
<keyword evidence="6 13" id="KW-0441">Lipid A biosynthesis</keyword>
<proteinExistence type="inferred from homology"/>
<keyword evidence="5 13" id="KW-0444">Lipid biosynthesis</keyword>
<evidence type="ECO:0000256" key="3">
    <source>
        <dbReference type="ARBA" id="ARBA00012071"/>
    </source>
</evidence>
<dbReference type="PANTHER" id="PTHR42724:SF1">
    <property type="entry name" value="TETRAACYLDISACCHARIDE 4'-KINASE, MITOCHONDRIAL-RELATED"/>
    <property type="match status" value="1"/>
</dbReference>
<dbReference type="Proteomes" id="UP000307956">
    <property type="component" value="Unassembled WGS sequence"/>
</dbReference>
<dbReference type="UniPathway" id="UPA00359">
    <property type="reaction ID" value="UER00482"/>
</dbReference>
<evidence type="ECO:0000256" key="2">
    <source>
        <dbReference type="ARBA" id="ARBA00004870"/>
    </source>
</evidence>
<organism evidence="14 15">
    <name type="scientific">Pseudothauera rhizosphaerae</name>
    <dbReference type="NCBI Taxonomy" id="2565932"/>
    <lineage>
        <taxon>Bacteria</taxon>
        <taxon>Pseudomonadati</taxon>
        <taxon>Pseudomonadota</taxon>
        <taxon>Betaproteobacteria</taxon>
        <taxon>Rhodocyclales</taxon>
        <taxon>Zoogloeaceae</taxon>
        <taxon>Pseudothauera</taxon>
    </lineage>
</organism>
<evidence type="ECO:0000256" key="6">
    <source>
        <dbReference type="ARBA" id="ARBA00022556"/>
    </source>
</evidence>
<comment type="catalytic activity">
    <reaction evidence="13">
        <text>a lipid A disaccharide + ATP = a lipid IVA + ADP + H(+)</text>
        <dbReference type="Rhea" id="RHEA:67840"/>
        <dbReference type="ChEBI" id="CHEBI:15378"/>
        <dbReference type="ChEBI" id="CHEBI:30616"/>
        <dbReference type="ChEBI" id="CHEBI:176343"/>
        <dbReference type="ChEBI" id="CHEBI:176425"/>
        <dbReference type="ChEBI" id="CHEBI:456216"/>
        <dbReference type="EC" id="2.7.1.130"/>
    </reaction>
</comment>
<comment type="pathway">
    <text evidence="2 13">Glycolipid biosynthesis; lipid IV(A) biosynthesis; lipid IV(A) from (3R)-3-hydroxytetradecanoyl-[acyl-carrier-protein] and UDP-N-acetyl-alpha-D-glucosamine: step 6/6.</text>
</comment>
<dbReference type="SUPFAM" id="SSF52540">
    <property type="entry name" value="P-loop containing nucleoside triphosphate hydrolases"/>
    <property type="match status" value="1"/>
</dbReference>
<dbReference type="GO" id="GO:0009029">
    <property type="term" value="F:lipid-A 4'-kinase activity"/>
    <property type="evidence" value="ECO:0007669"/>
    <property type="project" value="UniProtKB-UniRule"/>
</dbReference>
<feature type="binding site" evidence="13">
    <location>
        <begin position="58"/>
        <end position="65"/>
    </location>
    <ligand>
        <name>ATP</name>
        <dbReference type="ChEBI" id="CHEBI:30616"/>
    </ligand>
</feature>
<dbReference type="InterPro" id="IPR003758">
    <property type="entry name" value="LpxK"/>
</dbReference>
<dbReference type="OrthoDB" id="9766423at2"/>
<keyword evidence="15" id="KW-1185">Reference proteome</keyword>
<keyword evidence="10 13" id="KW-0067">ATP-binding</keyword>
<keyword evidence="7 13" id="KW-0808">Transferase</keyword>
<keyword evidence="9 13" id="KW-0418">Kinase</keyword>
<evidence type="ECO:0000256" key="7">
    <source>
        <dbReference type="ARBA" id="ARBA00022679"/>
    </source>
</evidence>
<comment type="function">
    <text evidence="1 13">Transfers the gamma-phosphate of ATP to the 4'-position of a tetraacyldisaccharide 1-phosphate intermediate (termed DS-1-P) to form tetraacyldisaccharide 1,4'-bis-phosphate (lipid IVA).</text>
</comment>
<dbReference type="HAMAP" id="MF_00409">
    <property type="entry name" value="LpxK"/>
    <property type="match status" value="1"/>
</dbReference>
<accession>A0A4V3WBK0</accession>
<dbReference type="GO" id="GO:0005886">
    <property type="term" value="C:plasma membrane"/>
    <property type="evidence" value="ECO:0007669"/>
    <property type="project" value="TreeGrafter"/>
</dbReference>
<dbReference type="EMBL" id="SSOD01000003">
    <property type="protein sequence ID" value="THF63513.1"/>
    <property type="molecule type" value="Genomic_DNA"/>
</dbReference>
<evidence type="ECO:0000256" key="4">
    <source>
        <dbReference type="ARBA" id="ARBA00016436"/>
    </source>
</evidence>
<dbReference type="PANTHER" id="PTHR42724">
    <property type="entry name" value="TETRAACYLDISACCHARIDE 4'-KINASE"/>
    <property type="match status" value="1"/>
</dbReference>
<evidence type="ECO:0000256" key="12">
    <source>
        <dbReference type="ARBA" id="ARBA00029757"/>
    </source>
</evidence>
<evidence type="ECO:0000256" key="8">
    <source>
        <dbReference type="ARBA" id="ARBA00022741"/>
    </source>
</evidence>
<dbReference type="GO" id="GO:0005524">
    <property type="term" value="F:ATP binding"/>
    <property type="evidence" value="ECO:0007669"/>
    <property type="project" value="UniProtKB-UniRule"/>
</dbReference>
<evidence type="ECO:0000256" key="5">
    <source>
        <dbReference type="ARBA" id="ARBA00022516"/>
    </source>
</evidence>
<evidence type="ECO:0000313" key="14">
    <source>
        <dbReference type="EMBL" id="THF63513.1"/>
    </source>
</evidence>
<keyword evidence="11 13" id="KW-0443">Lipid metabolism</keyword>
<keyword evidence="8 13" id="KW-0547">Nucleotide-binding</keyword>
<evidence type="ECO:0000256" key="10">
    <source>
        <dbReference type="ARBA" id="ARBA00022840"/>
    </source>
</evidence>
<evidence type="ECO:0000256" key="13">
    <source>
        <dbReference type="HAMAP-Rule" id="MF_00409"/>
    </source>
</evidence>
<dbReference type="EC" id="2.7.1.130" evidence="3 13"/>
<protein>
    <recommendedName>
        <fullName evidence="4 13">Tetraacyldisaccharide 4'-kinase</fullName>
        <ecNumber evidence="3 13">2.7.1.130</ecNumber>
    </recommendedName>
    <alternativeName>
        <fullName evidence="12 13">Lipid A 4'-kinase</fullName>
    </alternativeName>
</protein>
<sequence length="337" mass="36172">MTGRAPAFWAQRGPLARLLLPLSLVFIVLAALRRGLYRLGVLRVERLPVPVIVVGNIAVGGSGKTPVAHWLVERLRTAGRRPGIVSRGYGGRIEGTALVPPDGDPAVYGDEPVLLARLTGCPVAVGADRPAAAHALLAEHPECDLIVCDDGLQHYRLARDVELAVVDEATLGNRWRLPAGPLREGLGRLREVDLVLAHGELSPALQERLPGRAVFPMQLSGQVFRALDGSGREVGAEHFHGRTVHAYAGIGRPERFFAHLRALGLAVVGHAFPDHHRYRPEDLAAEEGSARVMTSKDAVKCAAFAPADCWELPVVADIPPGAAERILETLSHGRQTA</sequence>
<evidence type="ECO:0000256" key="1">
    <source>
        <dbReference type="ARBA" id="ARBA00002274"/>
    </source>
</evidence>
<dbReference type="GO" id="GO:0009245">
    <property type="term" value="P:lipid A biosynthetic process"/>
    <property type="evidence" value="ECO:0007669"/>
    <property type="project" value="UniProtKB-UniRule"/>
</dbReference>
<evidence type="ECO:0000313" key="15">
    <source>
        <dbReference type="Proteomes" id="UP000307956"/>
    </source>
</evidence>
<dbReference type="AlphaFoldDB" id="A0A4V3WBK0"/>
<dbReference type="RefSeq" id="WP_136383964.1">
    <property type="nucleotide sequence ID" value="NZ_SSOD01000003.1"/>
</dbReference>
<comment type="similarity">
    <text evidence="13">Belongs to the LpxK family.</text>
</comment>
<dbReference type="NCBIfam" id="TIGR00682">
    <property type="entry name" value="lpxK"/>
    <property type="match status" value="1"/>
</dbReference>
<name>A0A4V3WBK0_9RHOO</name>
<dbReference type="GO" id="GO:0009244">
    <property type="term" value="P:lipopolysaccharide core region biosynthetic process"/>
    <property type="evidence" value="ECO:0007669"/>
    <property type="project" value="TreeGrafter"/>
</dbReference>
<evidence type="ECO:0000256" key="11">
    <source>
        <dbReference type="ARBA" id="ARBA00023098"/>
    </source>
</evidence>
<gene>
    <name evidence="13" type="primary">lpxK</name>
    <name evidence="14" type="ORF">E6O51_05515</name>
</gene>
<reference evidence="14 15" key="1">
    <citation type="submission" date="2019-04" db="EMBL/GenBank/DDBJ databases">
        <title>Azoarcus rhizosphaerae sp. nov. isolated from rhizosphere of Ficus religiosa.</title>
        <authorList>
            <person name="Lin S.-Y."/>
            <person name="Hameed A."/>
            <person name="Hsu Y.-H."/>
            <person name="Young C.-C."/>
        </authorList>
    </citation>
    <scope>NUCLEOTIDE SEQUENCE [LARGE SCALE GENOMIC DNA]</scope>
    <source>
        <strain evidence="14 15">CC-YHH848</strain>
    </source>
</reference>
<evidence type="ECO:0000256" key="9">
    <source>
        <dbReference type="ARBA" id="ARBA00022777"/>
    </source>
</evidence>
<dbReference type="Pfam" id="PF02606">
    <property type="entry name" value="LpxK"/>
    <property type="match status" value="1"/>
</dbReference>